<dbReference type="GO" id="GO:0004519">
    <property type="term" value="F:endonuclease activity"/>
    <property type="evidence" value="ECO:0007669"/>
    <property type="project" value="UniProtKB-KW"/>
</dbReference>
<name>A0A9Q3UIB3_VIBPH</name>
<reference evidence="2" key="1">
    <citation type="submission" date="2020-09" db="EMBL/GenBank/DDBJ databases">
        <title>Genome sequence of Vibrio parahaemolyticus isolates.</title>
        <authorList>
            <person name="Hammerl J.A."/>
            <person name="Strauch E."/>
        </authorList>
    </citation>
    <scope>NUCLEOTIDE SEQUENCE</scope>
    <source>
        <strain evidence="2">17-VB00146</strain>
    </source>
</reference>
<protein>
    <submittedName>
        <fullName evidence="2">HNH endonuclease</fullName>
    </submittedName>
</protein>
<keyword evidence="2" id="KW-0255">Endonuclease</keyword>
<comment type="caution">
    <text evidence="2">The sequence shown here is derived from an EMBL/GenBank/DDBJ whole genome shotgun (WGS) entry which is preliminary data.</text>
</comment>
<dbReference type="EMBL" id="JACVHL010000038">
    <property type="protein sequence ID" value="MCC3808100.1"/>
    <property type="molecule type" value="Genomic_DNA"/>
</dbReference>
<sequence length="225" mass="25854">MSDELRTVGADSSRVIEDDALLNFNIRFKPEDLVLYDSYKDVSDLYKSSRYMLFNLVQDSASDIDSMVSDVMDVCGDDVSETEKLQLISARVGQGVFRERVAKLWGGERCAVTLIDIKELLIASHIRPWRDCQGRSDRLDGANGLLLCAHIDKLFDSHLLSFELKNRSFRLRTSKKLDKKTLLALGIEEGIELDTNNLERGDYSRFEMYMMEHFNRFQTQESECT</sequence>
<gene>
    <name evidence="2" type="ORF">IB292_24100</name>
</gene>
<proteinExistence type="predicted"/>
<feature type="domain" description="HNH nuclease" evidence="1">
    <location>
        <begin position="110"/>
        <end position="163"/>
    </location>
</feature>
<organism evidence="2 3">
    <name type="scientific">Vibrio parahaemolyticus</name>
    <dbReference type="NCBI Taxonomy" id="670"/>
    <lineage>
        <taxon>Bacteria</taxon>
        <taxon>Pseudomonadati</taxon>
        <taxon>Pseudomonadota</taxon>
        <taxon>Gammaproteobacteria</taxon>
        <taxon>Vibrionales</taxon>
        <taxon>Vibrionaceae</taxon>
        <taxon>Vibrio</taxon>
    </lineage>
</organism>
<keyword evidence="2" id="KW-0540">Nuclease</keyword>
<evidence type="ECO:0000313" key="3">
    <source>
        <dbReference type="Proteomes" id="UP000726777"/>
    </source>
</evidence>
<keyword evidence="2" id="KW-0378">Hydrolase</keyword>
<dbReference type="InterPro" id="IPR003615">
    <property type="entry name" value="HNH_nuc"/>
</dbReference>
<dbReference type="AlphaFoldDB" id="A0A9Q3UIB3"/>
<evidence type="ECO:0000313" key="2">
    <source>
        <dbReference type="EMBL" id="MCC3808100.1"/>
    </source>
</evidence>
<dbReference type="Proteomes" id="UP000726777">
    <property type="component" value="Unassembled WGS sequence"/>
</dbReference>
<dbReference type="Pfam" id="PF13391">
    <property type="entry name" value="HNH_2"/>
    <property type="match status" value="1"/>
</dbReference>
<evidence type="ECO:0000259" key="1">
    <source>
        <dbReference type="Pfam" id="PF13391"/>
    </source>
</evidence>
<accession>A0A9Q3UIB3</accession>